<gene>
    <name evidence="2" type="ORF">CLV55_10370</name>
</gene>
<keyword evidence="3" id="KW-1185">Reference proteome</keyword>
<evidence type="ECO:0000256" key="1">
    <source>
        <dbReference type="SAM" id="Phobius"/>
    </source>
</evidence>
<feature type="transmembrane region" description="Helical" evidence="1">
    <location>
        <begin position="68"/>
        <end position="84"/>
    </location>
</feature>
<reference evidence="2 3" key="1">
    <citation type="submission" date="2018-06" db="EMBL/GenBank/DDBJ databases">
        <title>Genomic Encyclopedia of Archaeal and Bacterial Type Strains, Phase II (KMG-II): from individual species to whole genera.</title>
        <authorList>
            <person name="Goeker M."/>
        </authorList>
    </citation>
    <scope>NUCLEOTIDE SEQUENCE [LARGE SCALE GENOMIC DNA]</scope>
    <source>
        <strain evidence="2 3">DSM 25663</strain>
    </source>
</reference>
<name>A0A328YI84_9FLAO</name>
<keyword evidence="1" id="KW-0472">Membrane</keyword>
<evidence type="ECO:0000313" key="3">
    <source>
        <dbReference type="Proteomes" id="UP000248840"/>
    </source>
</evidence>
<feature type="transmembrane region" description="Helical" evidence="1">
    <location>
        <begin position="41"/>
        <end position="62"/>
    </location>
</feature>
<organism evidence="2 3">
    <name type="scientific">Flavobacterium aciduliphilum</name>
    <dbReference type="NCBI Taxonomy" id="1101402"/>
    <lineage>
        <taxon>Bacteria</taxon>
        <taxon>Pseudomonadati</taxon>
        <taxon>Bacteroidota</taxon>
        <taxon>Flavobacteriia</taxon>
        <taxon>Flavobacteriales</taxon>
        <taxon>Flavobacteriaceae</taxon>
        <taxon>Flavobacterium</taxon>
    </lineage>
</organism>
<dbReference type="AlphaFoldDB" id="A0A328YI84"/>
<protein>
    <submittedName>
        <fullName evidence="2">Uncharacterized protein</fullName>
    </submittedName>
</protein>
<sequence>MTDNEKNIHNKWIQETENCTIPEYEFYIYLQRFLYLIHTKIFIFITTFGIQFFLSIMYYVYFNHNPKIFIFSFCIQMLVYKILISDEELIDNKNNLKNDITRLINLKNKLKNNE</sequence>
<keyword evidence="1" id="KW-1133">Transmembrane helix</keyword>
<dbReference type="EMBL" id="QLSZ01000003">
    <property type="protein sequence ID" value="RAR73751.1"/>
    <property type="molecule type" value="Genomic_DNA"/>
</dbReference>
<dbReference type="Proteomes" id="UP000248840">
    <property type="component" value="Unassembled WGS sequence"/>
</dbReference>
<evidence type="ECO:0000313" key="2">
    <source>
        <dbReference type="EMBL" id="RAR73751.1"/>
    </source>
</evidence>
<proteinExistence type="predicted"/>
<accession>A0A328YI84</accession>
<keyword evidence="1" id="KW-0812">Transmembrane</keyword>
<comment type="caution">
    <text evidence="2">The sequence shown here is derived from an EMBL/GenBank/DDBJ whole genome shotgun (WGS) entry which is preliminary data.</text>
</comment>